<dbReference type="AlphaFoldDB" id="A0A6V7HHV1"/>
<feature type="region of interest" description="Disordered" evidence="1">
    <location>
        <begin position="81"/>
        <end position="111"/>
    </location>
</feature>
<dbReference type="OrthoDB" id="8192570at2759"/>
<feature type="region of interest" description="Disordered" evidence="1">
    <location>
        <begin position="139"/>
        <end position="178"/>
    </location>
</feature>
<feature type="non-terminal residue" evidence="2">
    <location>
        <position position="1"/>
    </location>
</feature>
<evidence type="ECO:0000313" key="3">
    <source>
        <dbReference type="Proteomes" id="UP000752696"/>
    </source>
</evidence>
<gene>
    <name evidence="2" type="ORF">MHI_LOCUS937243</name>
</gene>
<dbReference type="Proteomes" id="UP000752696">
    <property type="component" value="Unassembled WGS sequence"/>
</dbReference>
<keyword evidence="3" id="KW-1185">Reference proteome</keyword>
<evidence type="ECO:0000256" key="1">
    <source>
        <dbReference type="SAM" id="MobiDB-lite"/>
    </source>
</evidence>
<organism evidence="2 3">
    <name type="scientific">Heterotrigona itama</name>
    <dbReference type="NCBI Taxonomy" id="395501"/>
    <lineage>
        <taxon>Eukaryota</taxon>
        <taxon>Metazoa</taxon>
        <taxon>Ecdysozoa</taxon>
        <taxon>Arthropoda</taxon>
        <taxon>Hexapoda</taxon>
        <taxon>Insecta</taxon>
        <taxon>Pterygota</taxon>
        <taxon>Neoptera</taxon>
        <taxon>Endopterygota</taxon>
        <taxon>Hymenoptera</taxon>
        <taxon>Apocrita</taxon>
        <taxon>Aculeata</taxon>
        <taxon>Apoidea</taxon>
        <taxon>Anthophila</taxon>
        <taxon>Apidae</taxon>
        <taxon>Heterotrigona</taxon>
    </lineage>
</organism>
<comment type="caution">
    <text evidence="2">The sequence shown here is derived from an EMBL/GenBank/DDBJ whole genome shotgun (WGS) entry which is preliminary data.</text>
</comment>
<proteinExistence type="predicted"/>
<reference evidence="2" key="1">
    <citation type="submission" date="2020-07" db="EMBL/GenBank/DDBJ databases">
        <authorList>
            <person name="Nazaruddin N."/>
        </authorList>
    </citation>
    <scope>NUCLEOTIDE SEQUENCE</scope>
</reference>
<sequence length="178" mass="20350">MWNASRFCVSSLRRGHANLLCIVPILVYVLPKQVRLLVFVPLISSGGKRRRRWRCAGGTQGRRWCRGLAVEKLEQEEVEMYEERAGGGRGEEEEKAGRQGERRGRFDEEVDEEKGMNEVKGCWWGRRGWKENAFAVGIGGRHGSALNNRQQTENIQRPETATESTNAADNQHIKRQRS</sequence>
<evidence type="ECO:0000313" key="2">
    <source>
        <dbReference type="EMBL" id="CAD1480436.1"/>
    </source>
</evidence>
<dbReference type="EMBL" id="CAJDYZ010012005">
    <property type="protein sequence ID" value="CAD1480436.1"/>
    <property type="molecule type" value="Genomic_DNA"/>
</dbReference>
<name>A0A6V7HHV1_9HYME</name>
<feature type="compositionally biased region" description="Polar residues" evidence="1">
    <location>
        <begin position="145"/>
        <end position="169"/>
    </location>
</feature>
<protein>
    <submittedName>
        <fullName evidence="2">Uncharacterized protein</fullName>
    </submittedName>
</protein>
<accession>A0A6V7HHV1</accession>